<sequence>IQTEAVGLAPEEVEAQITVPIESAVNGLPSVTLVRSSSKVGLSMVHVVFDQEADIYQARQAVTERLQQVMSQLPQGIHPPEISPLVSPLGTILQYAFTVNGQGETSLMDLRRLVDVTLRNQILSVPGVSQVTIYGGDEREEQILVDPQLLRSRQVSLNEVAAAARGANSNAPGGFLVGGGQELLIRGIGQVNTLEDLQQSVVKVQYGEPILLQDVAEVKTGAALKRGDASFNGQ</sequence>
<dbReference type="RefSeq" id="WP_368663351.1">
    <property type="nucleotide sequence ID" value="NZ_JBBWYZ010000094.1"/>
</dbReference>
<protein>
    <submittedName>
        <fullName evidence="1">Efflux RND transporter permease subunit</fullName>
    </submittedName>
</protein>
<accession>A0ABU9EUD3</accession>
<dbReference type="Gene3D" id="3.30.70.1430">
    <property type="entry name" value="Multidrug efflux transporter AcrB pore domain"/>
    <property type="match status" value="1"/>
</dbReference>
<reference evidence="1 2" key="1">
    <citation type="journal article" date="2024" name="Front. Microbiol.">
        <title>Transcriptomic insights into the dominance of two phototrophs throughout the water column of a tropical hypersaline-alkaline crater lake (Dziani Dzaha, Mayotte).</title>
        <authorList>
            <person name="Duperron S."/>
            <person name="Halary S."/>
            <person name="Bouly J.-P."/>
            <person name="Roussel T."/>
            <person name="Hugoni M."/>
            <person name="Bruto M."/>
            <person name="Oger P."/>
            <person name="Duval C."/>
            <person name="Woo A."/>
            <person name="Jezequiel D."/>
            <person name="Ader M."/>
            <person name="Leboulanger C."/>
            <person name="Agogue H."/>
            <person name="Grossi V."/>
            <person name="Trousselier M."/>
            <person name="Bernard C."/>
        </authorList>
    </citation>
    <scope>NUCLEOTIDE SEQUENCE [LARGE SCALE GENOMIC DNA]</scope>
    <source>
        <strain evidence="1 2">PMC 851.14</strain>
    </source>
</reference>
<dbReference type="PANTHER" id="PTHR32063:SF4">
    <property type="entry name" value="SLR6043 PROTEIN"/>
    <property type="match status" value="1"/>
</dbReference>
<evidence type="ECO:0000313" key="2">
    <source>
        <dbReference type="Proteomes" id="UP001387447"/>
    </source>
</evidence>
<dbReference type="InterPro" id="IPR001036">
    <property type="entry name" value="Acrflvin-R"/>
</dbReference>
<dbReference type="InterPro" id="IPR027463">
    <property type="entry name" value="AcrB_DN_DC_subdom"/>
</dbReference>
<organism evidence="1 2">
    <name type="scientific">Limnospira fusiformis PMC 851.14</name>
    <dbReference type="NCBI Taxonomy" id="2219512"/>
    <lineage>
        <taxon>Bacteria</taxon>
        <taxon>Bacillati</taxon>
        <taxon>Cyanobacteriota</taxon>
        <taxon>Cyanophyceae</taxon>
        <taxon>Oscillatoriophycideae</taxon>
        <taxon>Oscillatoriales</taxon>
        <taxon>Sirenicapillariaceae</taxon>
        <taxon>Limnospira</taxon>
    </lineage>
</organism>
<dbReference type="Pfam" id="PF00873">
    <property type="entry name" value="ACR_tran"/>
    <property type="match status" value="1"/>
</dbReference>
<dbReference type="Gene3D" id="3.30.70.1320">
    <property type="entry name" value="Multidrug efflux transporter AcrB pore domain like"/>
    <property type="match status" value="1"/>
</dbReference>
<comment type="caution">
    <text evidence="1">The sequence shown here is derived from an EMBL/GenBank/DDBJ whole genome shotgun (WGS) entry which is preliminary data.</text>
</comment>
<dbReference type="Gene3D" id="3.30.2090.10">
    <property type="entry name" value="Multidrug efflux transporter AcrB TolC docking domain, DN and DC subdomains"/>
    <property type="match status" value="1"/>
</dbReference>
<gene>
    <name evidence="1" type="ORF">AAEJ74_28720</name>
</gene>
<feature type="non-terminal residue" evidence="1">
    <location>
        <position position="234"/>
    </location>
</feature>
<dbReference type="SUPFAM" id="SSF82714">
    <property type="entry name" value="Multidrug efflux transporter AcrB TolC docking domain, DN and DC subdomains"/>
    <property type="match status" value="1"/>
</dbReference>
<dbReference type="EMBL" id="JBBWYZ010000094">
    <property type="protein sequence ID" value="MEK9515477.1"/>
    <property type="molecule type" value="Genomic_DNA"/>
</dbReference>
<dbReference type="SUPFAM" id="SSF82693">
    <property type="entry name" value="Multidrug efflux transporter AcrB pore domain, PN1, PN2, PC1 and PC2 subdomains"/>
    <property type="match status" value="2"/>
</dbReference>
<feature type="non-terminal residue" evidence="1">
    <location>
        <position position="1"/>
    </location>
</feature>
<evidence type="ECO:0000313" key="1">
    <source>
        <dbReference type="EMBL" id="MEK9515477.1"/>
    </source>
</evidence>
<proteinExistence type="predicted"/>
<name>A0ABU9EUD3_LIMFS</name>
<dbReference type="Proteomes" id="UP001387447">
    <property type="component" value="Unassembled WGS sequence"/>
</dbReference>
<keyword evidence="2" id="KW-1185">Reference proteome</keyword>
<dbReference type="PANTHER" id="PTHR32063">
    <property type="match status" value="1"/>
</dbReference>